<comment type="caution">
    <text evidence="1">The sequence shown here is derived from an EMBL/GenBank/DDBJ whole genome shotgun (WGS) entry which is preliminary data.</text>
</comment>
<dbReference type="EMBL" id="PIPK01000009">
    <property type="protein sequence ID" value="RUO22872.1"/>
    <property type="molecule type" value="Genomic_DNA"/>
</dbReference>
<gene>
    <name evidence="1" type="ORF">CWE07_10365</name>
</gene>
<keyword evidence="2" id="KW-1185">Reference proteome</keyword>
<protein>
    <submittedName>
        <fullName evidence="1">Uncharacterized protein</fullName>
    </submittedName>
</protein>
<reference evidence="1 2" key="1">
    <citation type="journal article" date="2018" name="Front. Microbiol.">
        <title>Genome-Based Analysis Reveals the Taxonomy and Diversity of the Family Idiomarinaceae.</title>
        <authorList>
            <person name="Liu Y."/>
            <person name="Lai Q."/>
            <person name="Shao Z."/>
        </authorList>
    </citation>
    <scope>NUCLEOTIDE SEQUENCE [LARGE SCALE GENOMIC DNA]</scope>
    <source>
        <strain evidence="1 2">CF12-14</strain>
    </source>
</reference>
<sequence>MGAKVCAFARAGNRRTGEKLVADYTGKRATTLNYFAFATKIHPIVTNYSQMRLNKSLCTILVRICAELVQICAGEAELTWCVSRKLLKMLENLNVVRSLLITFQLSESKF</sequence>
<dbReference type="Proteomes" id="UP000287865">
    <property type="component" value="Unassembled WGS sequence"/>
</dbReference>
<evidence type="ECO:0000313" key="1">
    <source>
        <dbReference type="EMBL" id="RUO22872.1"/>
    </source>
</evidence>
<accession>A0ABY0BR09</accession>
<proteinExistence type="predicted"/>
<name>A0ABY0BR09_9GAMM</name>
<organism evidence="1 2">
    <name type="scientific">Aliidiomarina maris</name>
    <dbReference type="NCBI Taxonomy" id="531312"/>
    <lineage>
        <taxon>Bacteria</taxon>
        <taxon>Pseudomonadati</taxon>
        <taxon>Pseudomonadota</taxon>
        <taxon>Gammaproteobacteria</taxon>
        <taxon>Alteromonadales</taxon>
        <taxon>Idiomarinaceae</taxon>
        <taxon>Aliidiomarina</taxon>
    </lineage>
</organism>
<evidence type="ECO:0000313" key="2">
    <source>
        <dbReference type="Proteomes" id="UP000287865"/>
    </source>
</evidence>